<comment type="caution">
    <text evidence="2">The sequence shown here is derived from an EMBL/GenBank/DDBJ whole genome shotgun (WGS) entry which is preliminary data.</text>
</comment>
<keyword evidence="1" id="KW-1133">Transmembrane helix</keyword>
<organism evidence="2 3">
    <name type="scientific">Bradyrhizobium jicamae</name>
    <dbReference type="NCBI Taxonomy" id="280332"/>
    <lineage>
        <taxon>Bacteria</taxon>
        <taxon>Pseudomonadati</taxon>
        <taxon>Pseudomonadota</taxon>
        <taxon>Alphaproteobacteria</taxon>
        <taxon>Hyphomicrobiales</taxon>
        <taxon>Nitrobacteraceae</taxon>
        <taxon>Bradyrhizobium</taxon>
    </lineage>
</organism>
<evidence type="ECO:0000313" key="3">
    <source>
        <dbReference type="Proteomes" id="UP001315278"/>
    </source>
</evidence>
<evidence type="ECO:0008006" key="4">
    <source>
        <dbReference type="Google" id="ProtNLM"/>
    </source>
</evidence>
<evidence type="ECO:0000313" key="2">
    <source>
        <dbReference type="EMBL" id="MBR0801128.1"/>
    </source>
</evidence>
<accession>A0ABS5FWK1</accession>
<feature type="transmembrane region" description="Helical" evidence="1">
    <location>
        <begin position="21"/>
        <end position="46"/>
    </location>
</feature>
<feature type="transmembrane region" description="Helical" evidence="1">
    <location>
        <begin position="52"/>
        <end position="72"/>
    </location>
</feature>
<keyword evidence="1" id="KW-0812">Transmembrane</keyword>
<proteinExistence type="predicted"/>
<dbReference type="Proteomes" id="UP001315278">
    <property type="component" value="Unassembled WGS sequence"/>
</dbReference>
<feature type="transmembrane region" description="Helical" evidence="1">
    <location>
        <begin position="159"/>
        <end position="178"/>
    </location>
</feature>
<name>A0ABS5FWK1_9BRAD</name>
<reference evidence="3" key="1">
    <citation type="journal article" date="2021" name="ISME J.">
        <title>Evolutionary origin and ecological implication of a unique nif island in free-living Bradyrhizobium lineages.</title>
        <authorList>
            <person name="Tao J."/>
        </authorList>
    </citation>
    <scope>NUCLEOTIDE SEQUENCE [LARGE SCALE GENOMIC DNA]</scope>
    <source>
        <strain evidence="3">SZCCT0434</strain>
    </source>
</reference>
<dbReference type="RefSeq" id="WP_212495267.1">
    <property type="nucleotide sequence ID" value="NZ_JAFCJH010000071.1"/>
</dbReference>
<gene>
    <name evidence="2" type="ORF">JQ615_37805</name>
</gene>
<protein>
    <recommendedName>
        <fullName evidence="4">RDD domain-containing protein</fullName>
    </recommendedName>
</protein>
<keyword evidence="3" id="KW-1185">Reference proteome</keyword>
<keyword evidence="1" id="KW-0472">Membrane</keyword>
<feature type="transmembrane region" description="Helical" evidence="1">
    <location>
        <begin position="122"/>
        <end position="147"/>
    </location>
</feature>
<dbReference type="EMBL" id="JAFCJH010000071">
    <property type="protein sequence ID" value="MBR0801128.1"/>
    <property type="molecule type" value="Genomic_DNA"/>
</dbReference>
<sequence length="186" mass="19962">MRPDIVSQKNLSRAEKARWARLIVVCDPLGCFAIIFTLGAGAFRLFGHSLKAGYIVGLAAFLCWVLFTVLTLQRELEPDIKALDHPGDDPRADRLIASRREHGSSGAIAELGKKVLRFIIEFLKAIAIIIALPLGIGFVAEVVMFALSDRDVSGAFGSGLAGIAGGILGLVIAIVIVLRRIADIED</sequence>
<evidence type="ECO:0000256" key="1">
    <source>
        <dbReference type="SAM" id="Phobius"/>
    </source>
</evidence>